<keyword evidence="3" id="KW-0732">Signal</keyword>
<reference evidence="5" key="1">
    <citation type="submission" date="2017-02" db="UniProtKB">
        <authorList>
            <consortium name="WormBaseParasite"/>
        </authorList>
    </citation>
    <scope>IDENTIFICATION</scope>
</reference>
<feature type="region of interest" description="Disordered" evidence="1">
    <location>
        <begin position="29"/>
        <end position="89"/>
    </location>
</feature>
<feature type="chain" id="PRO_5005895075" evidence="3">
    <location>
        <begin position="21"/>
        <end position="260"/>
    </location>
</feature>
<keyword evidence="2" id="KW-1133">Transmembrane helix</keyword>
<evidence type="ECO:0000256" key="3">
    <source>
        <dbReference type="SAM" id="SignalP"/>
    </source>
</evidence>
<keyword evidence="4" id="KW-1185">Reference proteome</keyword>
<name>A0A0N5BXA4_STREA</name>
<organism evidence="4 5">
    <name type="scientific">Strongyloides papillosus</name>
    <name type="common">Intestinal threadworm</name>
    <dbReference type="NCBI Taxonomy" id="174720"/>
    <lineage>
        <taxon>Eukaryota</taxon>
        <taxon>Metazoa</taxon>
        <taxon>Ecdysozoa</taxon>
        <taxon>Nematoda</taxon>
        <taxon>Chromadorea</taxon>
        <taxon>Rhabditida</taxon>
        <taxon>Tylenchina</taxon>
        <taxon>Panagrolaimomorpha</taxon>
        <taxon>Strongyloidoidea</taxon>
        <taxon>Strongyloididae</taxon>
        <taxon>Strongyloides</taxon>
    </lineage>
</organism>
<proteinExistence type="predicted"/>
<evidence type="ECO:0000313" key="5">
    <source>
        <dbReference type="WBParaSite" id="SPAL_0001043700.1"/>
    </source>
</evidence>
<evidence type="ECO:0000256" key="1">
    <source>
        <dbReference type="SAM" id="MobiDB-lite"/>
    </source>
</evidence>
<feature type="compositionally biased region" description="Basic and acidic residues" evidence="1">
    <location>
        <begin position="74"/>
        <end position="89"/>
    </location>
</feature>
<evidence type="ECO:0000313" key="4">
    <source>
        <dbReference type="Proteomes" id="UP000046392"/>
    </source>
</evidence>
<accession>A0A0N5BXA4</accession>
<dbReference type="WBParaSite" id="SPAL_0001043700.1">
    <property type="protein sequence ID" value="SPAL_0001043700.1"/>
    <property type="gene ID" value="SPAL_0001043700"/>
</dbReference>
<evidence type="ECO:0000256" key="2">
    <source>
        <dbReference type="SAM" id="Phobius"/>
    </source>
</evidence>
<dbReference type="AlphaFoldDB" id="A0A0N5BXA4"/>
<keyword evidence="2" id="KW-0472">Membrane</keyword>
<keyword evidence="2" id="KW-0812">Transmembrane</keyword>
<feature type="transmembrane region" description="Helical" evidence="2">
    <location>
        <begin position="197"/>
        <end position="222"/>
    </location>
</feature>
<sequence length="260" mass="29270">MFRRILTILLIVSLTVPLFAVPTNKSSELLKNGVSKNNGNMTNSTDSQRQESSKHNKTNSVAEDDYIDDQTSSNKEESNGGSDDLHVGHILKNDDDDGVKVDGKKFDVFTNLLVYFEDITETLNSIGHSLADGAHVAAGKIADISQKTHNAYLVSKDQFLRTEEKVANKAHDIFLYTQGEFDYVVEEMRKEVNRHALYIGLLSGICSYFLMFPVTFLLSFIYKKCCGRRNRLSFFCRKHGSENKPLLKKERGVGAIDFDL</sequence>
<feature type="signal peptide" evidence="3">
    <location>
        <begin position="1"/>
        <end position="20"/>
    </location>
</feature>
<dbReference type="Proteomes" id="UP000046392">
    <property type="component" value="Unplaced"/>
</dbReference>
<protein>
    <submittedName>
        <fullName evidence="5">PIR protein</fullName>
    </submittedName>
</protein>
<feature type="compositionally biased region" description="Polar residues" evidence="1">
    <location>
        <begin position="29"/>
        <end position="47"/>
    </location>
</feature>